<feature type="region of interest" description="Disordered" evidence="5">
    <location>
        <begin position="73"/>
        <end position="92"/>
    </location>
</feature>
<keyword evidence="2" id="KW-0805">Transcription regulation</keyword>
<organism evidence="7 8">
    <name type="scientific">Salmo trutta</name>
    <name type="common">Brown trout</name>
    <dbReference type="NCBI Taxonomy" id="8032"/>
    <lineage>
        <taxon>Eukaryota</taxon>
        <taxon>Metazoa</taxon>
        <taxon>Chordata</taxon>
        <taxon>Craniata</taxon>
        <taxon>Vertebrata</taxon>
        <taxon>Euteleostomi</taxon>
        <taxon>Actinopterygii</taxon>
        <taxon>Neopterygii</taxon>
        <taxon>Teleostei</taxon>
        <taxon>Protacanthopterygii</taxon>
        <taxon>Salmoniformes</taxon>
        <taxon>Salmonidae</taxon>
        <taxon>Salmoninae</taxon>
        <taxon>Salmo</taxon>
    </lineage>
</organism>
<feature type="domain" description="MH1" evidence="6">
    <location>
        <begin position="129"/>
        <end position="264"/>
    </location>
</feature>
<dbReference type="CDD" id="cd10493">
    <property type="entry name" value="MH1_SMAD_6"/>
    <property type="match status" value="1"/>
</dbReference>
<dbReference type="Gene3D" id="3.90.520.10">
    <property type="entry name" value="SMAD MH1 domain"/>
    <property type="match status" value="1"/>
</dbReference>
<keyword evidence="8" id="KW-1185">Reference proteome</keyword>
<dbReference type="GO" id="GO:0030154">
    <property type="term" value="P:cell differentiation"/>
    <property type="evidence" value="ECO:0007669"/>
    <property type="project" value="TreeGrafter"/>
</dbReference>
<dbReference type="PROSITE" id="PS51075">
    <property type="entry name" value="MH1"/>
    <property type="match status" value="1"/>
</dbReference>
<dbReference type="FunFam" id="3.90.520.10:FF:000003">
    <property type="entry name" value="Mothers against decapentaplegic homolog"/>
    <property type="match status" value="1"/>
</dbReference>
<feature type="compositionally biased region" description="Polar residues" evidence="5">
    <location>
        <begin position="283"/>
        <end position="362"/>
    </location>
</feature>
<sequence length="455" mass="49063">MFRSKRSGLIRRLWRSRLVPDRDGGDGRSKRSEEFLDGSCGSNPEKIPKTELGSVTRASPSLGTFDEVCNTDLTDSAESAPGDNSDHGQGDAMCVPVPHHRGSQPEHENDSRTVTCCLFRDRDPRPRSPVLTRVIRNSSPRDGGILTGREGNTGSVVEQELKNVTYAILKRLKEKTLDALLEAVESKGGMPSDCVLVPQTELRLGGHSTSPPFLLCKLYRWTDLHHSTQLKALCHCESFRALDSSETVCCNPYHYSLLCGPESPPPPYSRLSPSDEHKPLGKSGSNSHAPPQQQSCSPSATVMLPLSNSHTPPQQQSCSPSATVMLPLSNSHTPPQQQSCSPSATVMLPLSNSHAPPQQQSCSTSATVMLPLSNSHAPPQQQSCSTSATVILPLSNRHAPPQQHSCSPSATVMLPLSNSYAPPQQQSCSPSATGMLPLSNSKQQRYLLSSQGVSL</sequence>
<feature type="region of interest" description="Disordered" evidence="5">
    <location>
        <begin position="417"/>
        <end position="436"/>
    </location>
</feature>
<reference evidence="7" key="1">
    <citation type="submission" date="2025-08" db="UniProtKB">
        <authorList>
            <consortium name="Ensembl"/>
        </authorList>
    </citation>
    <scope>IDENTIFICATION</scope>
</reference>
<dbReference type="InParanoid" id="A0A673YCP7"/>
<keyword evidence="4" id="KW-0539">Nucleus</keyword>
<dbReference type="InterPro" id="IPR013790">
    <property type="entry name" value="Dwarfin"/>
</dbReference>
<evidence type="ECO:0000256" key="2">
    <source>
        <dbReference type="ARBA" id="ARBA00023015"/>
    </source>
</evidence>
<evidence type="ECO:0000256" key="5">
    <source>
        <dbReference type="SAM" id="MobiDB-lite"/>
    </source>
</evidence>
<evidence type="ECO:0000256" key="1">
    <source>
        <dbReference type="ARBA" id="ARBA00004123"/>
    </source>
</evidence>
<dbReference type="AlphaFoldDB" id="A0A673YCP7"/>
<dbReference type="Ensembl" id="ENSSTUT00000033720.1">
    <property type="protein sequence ID" value="ENSSTUP00000032265.1"/>
    <property type="gene ID" value="ENSSTUG00000013876.1"/>
</dbReference>
<evidence type="ECO:0000256" key="4">
    <source>
        <dbReference type="ARBA" id="ARBA00023242"/>
    </source>
</evidence>
<dbReference type="InterPro" id="IPR013019">
    <property type="entry name" value="MAD_homology_MH1"/>
</dbReference>
<evidence type="ECO:0000313" key="8">
    <source>
        <dbReference type="Proteomes" id="UP000472277"/>
    </source>
</evidence>
<dbReference type="Proteomes" id="UP000472277">
    <property type="component" value="Chromosome 29"/>
</dbReference>
<dbReference type="InterPro" id="IPR036578">
    <property type="entry name" value="SMAD_MH1_sf"/>
</dbReference>
<evidence type="ECO:0000259" key="6">
    <source>
        <dbReference type="PROSITE" id="PS51075"/>
    </source>
</evidence>
<dbReference type="PANTHER" id="PTHR13703">
    <property type="entry name" value="SMAD"/>
    <property type="match status" value="1"/>
</dbReference>
<dbReference type="GO" id="GO:0140416">
    <property type="term" value="F:transcription regulator inhibitor activity"/>
    <property type="evidence" value="ECO:0007669"/>
    <property type="project" value="TreeGrafter"/>
</dbReference>
<dbReference type="Pfam" id="PF03165">
    <property type="entry name" value="MH1"/>
    <property type="match status" value="1"/>
</dbReference>
<protein>
    <submittedName>
        <fullName evidence="7">SMAD family member 6a</fullName>
    </submittedName>
</protein>
<gene>
    <name evidence="7" type="primary">SMAD6</name>
</gene>
<proteinExistence type="predicted"/>
<feature type="compositionally biased region" description="Basic and acidic residues" evidence="5">
    <location>
        <begin position="18"/>
        <end position="34"/>
    </location>
</feature>
<dbReference type="GeneTree" id="ENSGT00940000158146"/>
<feature type="region of interest" description="Disordered" evidence="5">
    <location>
        <begin position="13"/>
        <end position="68"/>
    </location>
</feature>
<dbReference type="GO" id="GO:0071144">
    <property type="term" value="C:heteromeric SMAD protein complex"/>
    <property type="evidence" value="ECO:0007669"/>
    <property type="project" value="TreeGrafter"/>
</dbReference>
<dbReference type="PANTHER" id="PTHR13703:SF28">
    <property type="entry name" value="MOTHERS AGAINST DECAPENTAPLEGIC HOMOLOG 6"/>
    <property type="match status" value="1"/>
</dbReference>
<reference evidence="7" key="2">
    <citation type="submission" date="2025-09" db="UniProtKB">
        <authorList>
            <consortium name="Ensembl"/>
        </authorList>
    </citation>
    <scope>IDENTIFICATION</scope>
</reference>
<evidence type="ECO:0000256" key="3">
    <source>
        <dbReference type="ARBA" id="ARBA00023163"/>
    </source>
</evidence>
<keyword evidence="3" id="KW-0804">Transcription</keyword>
<dbReference type="GO" id="GO:0060395">
    <property type="term" value="P:SMAD protein signal transduction"/>
    <property type="evidence" value="ECO:0007669"/>
    <property type="project" value="TreeGrafter"/>
</dbReference>
<name>A0A673YCP7_SALTR</name>
<dbReference type="SMART" id="SM00523">
    <property type="entry name" value="DWA"/>
    <property type="match status" value="1"/>
</dbReference>
<feature type="region of interest" description="Disordered" evidence="5">
    <location>
        <begin position="264"/>
        <end position="362"/>
    </location>
</feature>
<evidence type="ECO:0000313" key="7">
    <source>
        <dbReference type="Ensembl" id="ENSSTUP00000032265.1"/>
    </source>
</evidence>
<dbReference type="GO" id="GO:0070411">
    <property type="term" value="F:I-SMAD binding"/>
    <property type="evidence" value="ECO:0007669"/>
    <property type="project" value="TreeGrafter"/>
</dbReference>
<dbReference type="SUPFAM" id="SSF56366">
    <property type="entry name" value="SMAD MH1 domain"/>
    <property type="match status" value="1"/>
</dbReference>
<accession>A0A673YCP7</accession>
<dbReference type="InterPro" id="IPR003619">
    <property type="entry name" value="MAD_homology1_Dwarfin-type"/>
</dbReference>
<dbReference type="GO" id="GO:0006357">
    <property type="term" value="P:regulation of transcription by RNA polymerase II"/>
    <property type="evidence" value="ECO:0007669"/>
    <property type="project" value="TreeGrafter"/>
</dbReference>
<dbReference type="GO" id="GO:0009653">
    <property type="term" value="P:anatomical structure morphogenesis"/>
    <property type="evidence" value="ECO:0007669"/>
    <property type="project" value="TreeGrafter"/>
</dbReference>
<comment type="subcellular location">
    <subcellularLocation>
        <location evidence="1">Nucleus</location>
    </subcellularLocation>
</comment>